<dbReference type="Gene3D" id="2.170.270.10">
    <property type="entry name" value="SET domain"/>
    <property type="match status" value="1"/>
</dbReference>
<dbReference type="SMART" id="SM00317">
    <property type="entry name" value="SET"/>
    <property type="match status" value="1"/>
</dbReference>
<dbReference type="PIRSF" id="PIRSF022536">
    <property type="entry name" value="A612L_SET"/>
    <property type="match status" value="1"/>
</dbReference>
<evidence type="ECO:0000313" key="2">
    <source>
        <dbReference type="EMBL" id="MDA0161169.1"/>
    </source>
</evidence>
<dbReference type="GO" id="GO:0062122">
    <property type="term" value="F:histone H3K37 methyltransferase activity"/>
    <property type="evidence" value="ECO:0007669"/>
    <property type="project" value="InterPro"/>
</dbReference>
<proteinExistence type="predicted"/>
<protein>
    <submittedName>
        <fullName evidence="2">SET domain-containing protein-lysine N-methyltransferase</fullName>
    </submittedName>
</protein>
<keyword evidence="3" id="KW-1185">Reference proteome</keyword>
<dbReference type="PROSITE" id="PS50280">
    <property type="entry name" value="SET"/>
    <property type="match status" value="1"/>
</dbReference>
<name>A0A9X3MRE1_9ACTN</name>
<dbReference type="RefSeq" id="WP_270040360.1">
    <property type="nucleotide sequence ID" value="NZ_JAPDOD010000009.1"/>
</dbReference>
<sequence length="119" mass="13185">MSEGLEIKEGRHGRGVYAARAFAKGDAVESCPTLEVPGDSVSGMLGDYVFGSAEDENEVILLLGYGMLYNHSYEANCEYIQDGPRLITFVTLRDVEAGEELTIDYGEEWWSTRNLEPDP</sequence>
<gene>
    <name evidence="2" type="ORF">OM076_12900</name>
</gene>
<evidence type="ECO:0000259" key="1">
    <source>
        <dbReference type="PROSITE" id="PS50280"/>
    </source>
</evidence>
<dbReference type="SUPFAM" id="SSF82199">
    <property type="entry name" value="SET domain"/>
    <property type="match status" value="1"/>
</dbReference>
<dbReference type="InterPro" id="IPR001214">
    <property type="entry name" value="SET_dom"/>
</dbReference>
<comment type="caution">
    <text evidence="2">The sequence shown here is derived from an EMBL/GenBank/DDBJ whole genome shotgun (WGS) entry which is preliminary data.</text>
</comment>
<dbReference type="EMBL" id="JAPDOD010000009">
    <property type="protein sequence ID" value="MDA0161169.1"/>
    <property type="molecule type" value="Genomic_DNA"/>
</dbReference>
<accession>A0A9X3MRE1</accession>
<dbReference type="Pfam" id="PF00856">
    <property type="entry name" value="SET"/>
    <property type="match status" value="1"/>
</dbReference>
<dbReference type="InterPro" id="IPR009207">
    <property type="entry name" value="SET7_MeTrfase"/>
</dbReference>
<feature type="domain" description="SET" evidence="1">
    <location>
        <begin position="3"/>
        <end position="106"/>
    </location>
</feature>
<dbReference type="Proteomes" id="UP001149140">
    <property type="component" value="Unassembled WGS sequence"/>
</dbReference>
<reference evidence="2" key="1">
    <citation type="submission" date="2022-10" db="EMBL/GenBank/DDBJ databases">
        <title>The WGS of Solirubrobacter ginsenosidimutans DSM 21036.</title>
        <authorList>
            <person name="Jiang Z."/>
        </authorList>
    </citation>
    <scope>NUCLEOTIDE SEQUENCE</scope>
    <source>
        <strain evidence="2">DSM 21036</strain>
    </source>
</reference>
<organism evidence="2 3">
    <name type="scientific">Solirubrobacter ginsenosidimutans</name>
    <dbReference type="NCBI Taxonomy" id="490573"/>
    <lineage>
        <taxon>Bacteria</taxon>
        <taxon>Bacillati</taxon>
        <taxon>Actinomycetota</taxon>
        <taxon>Thermoleophilia</taxon>
        <taxon>Solirubrobacterales</taxon>
        <taxon>Solirubrobacteraceae</taxon>
        <taxon>Solirubrobacter</taxon>
    </lineage>
</organism>
<evidence type="ECO:0000313" key="3">
    <source>
        <dbReference type="Proteomes" id="UP001149140"/>
    </source>
</evidence>
<dbReference type="AlphaFoldDB" id="A0A9X3MRE1"/>
<dbReference type="InterPro" id="IPR046341">
    <property type="entry name" value="SET_dom_sf"/>
</dbReference>